<evidence type="ECO:0000256" key="2">
    <source>
        <dbReference type="SAM" id="MobiDB-lite"/>
    </source>
</evidence>
<dbReference type="KEGG" id="mbe:MBM_03690"/>
<gene>
    <name evidence="3" type="ORF">MBM_03690</name>
</gene>
<dbReference type="EMBL" id="JH921434">
    <property type="protein sequence ID" value="EKD17918.1"/>
    <property type="molecule type" value="Genomic_DNA"/>
</dbReference>
<evidence type="ECO:0000313" key="3">
    <source>
        <dbReference type="EMBL" id="EKD17918.1"/>
    </source>
</evidence>
<feature type="compositionally biased region" description="Pro residues" evidence="2">
    <location>
        <begin position="35"/>
        <end position="44"/>
    </location>
</feature>
<dbReference type="AlphaFoldDB" id="K1XB08"/>
<keyword evidence="4" id="KW-1185">Reference proteome</keyword>
<proteinExistence type="predicted"/>
<dbReference type="Proteomes" id="UP000006753">
    <property type="component" value="Unassembled WGS sequence"/>
</dbReference>
<feature type="compositionally biased region" description="Low complexity" evidence="2">
    <location>
        <begin position="45"/>
        <end position="67"/>
    </location>
</feature>
<dbReference type="GeneID" id="18759625"/>
<feature type="region of interest" description="Disordered" evidence="2">
    <location>
        <begin position="1"/>
        <end position="77"/>
    </location>
</feature>
<feature type="region of interest" description="Disordered" evidence="2">
    <location>
        <begin position="136"/>
        <end position="170"/>
    </location>
</feature>
<accession>K1XB08</accession>
<organism evidence="3 4">
    <name type="scientific">Marssonina brunnea f. sp. multigermtubi (strain MB_m1)</name>
    <name type="common">Marssonina leaf spot fungus</name>
    <dbReference type="NCBI Taxonomy" id="1072389"/>
    <lineage>
        <taxon>Eukaryota</taxon>
        <taxon>Fungi</taxon>
        <taxon>Dikarya</taxon>
        <taxon>Ascomycota</taxon>
        <taxon>Pezizomycotina</taxon>
        <taxon>Leotiomycetes</taxon>
        <taxon>Helotiales</taxon>
        <taxon>Drepanopezizaceae</taxon>
        <taxon>Drepanopeziza</taxon>
    </lineage>
</organism>
<dbReference type="InParanoid" id="K1XB08"/>
<keyword evidence="1" id="KW-0175">Coiled coil</keyword>
<feature type="compositionally biased region" description="Polar residues" evidence="2">
    <location>
        <begin position="149"/>
        <end position="164"/>
    </location>
</feature>
<feature type="compositionally biased region" description="Low complexity" evidence="2">
    <location>
        <begin position="7"/>
        <end position="29"/>
    </location>
</feature>
<protein>
    <submittedName>
        <fullName evidence="3">Uncharacterized protein</fullName>
    </submittedName>
</protein>
<feature type="coiled-coil region" evidence="1">
    <location>
        <begin position="434"/>
        <end position="461"/>
    </location>
</feature>
<dbReference type="OrthoDB" id="10321554at2759"/>
<sequence>MADYQYSSQSPRLRSPSQRSSQTLSPRQLFSPRSPVIPVPPTTPMTPMTPMTPINRQSPRSPMSPRRTAQLPVVEEEADETRLKPHHLIAVMLAILSIWLRIDYSLANTATGQTPVVCYLPLSSNLEKCISSSTFRSAHGGRKGVTADPSHSSSRAQSSENSDSPHWFPELPPVHHPKTGWVISDGLVFGDYVAILDDLGARLADIPVALVKQSGSLTALVMAYRLPDEASEEKWKLVGKEAHERQHRINGALFRVSEKIGRVADTARIWTAMALKRLRTSDFGVEVSFQGPEVTTQQKVVADARATFTAMLEIFRRLKTEALVETVGEALRDVEGLQGDVNLLANPDGKLLEGKEVRKLGEGAYWERKLEKIKSTSLKVEEVVGIADYYRKLDEAYMALFNIRNALVALQTVWREFEEGLASEKPLTEDWETLETLNARVEGWKRSLESLEGAMKEKHQEVAME</sequence>
<dbReference type="HOGENOM" id="CLU_588022_0_0_1"/>
<evidence type="ECO:0000313" key="4">
    <source>
        <dbReference type="Proteomes" id="UP000006753"/>
    </source>
</evidence>
<evidence type="ECO:0000256" key="1">
    <source>
        <dbReference type="SAM" id="Coils"/>
    </source>
</evidence>
<reference evidence="3 4" key="1">
    <citation type="journal article" date="2012" name="BMC Genomics">
        <title>Sequencing the genome of Marssonina brunnea reveals fungus-poplar co-evolution.</title>
        <authorList>
            <person name="Zhu S."/>
            <person name="Cao Y.-Z."/>
            <person name="Jiang C."/>
            <person name="Tan B.-Y."/>
            <person name="Wang Z."/>
            <person name="Feng S."/>
            <person name="Zhang L."/>
            <person name="Su X.-H."/>
            <person name="Brejova B."/>
            <person name="Vinar T."/>
            <person name="Xu M."/>
            <person name="Wang M.-X."/>
            <person name="Zhang S.-G."/>
            <person name="Huang M.-R."/>
            <person name="Wu R."/>
            <person name="Zhou Y."/>
        </authorList>
    </citation>
    <scope>NUCLEOTIDE SEQUENCE [LARGE SCALE GENOMIC DNA]</scope>
    <source>
        <strain evidence="3 4">MB_m1</strain>
    </source>
</reference>
<name>K1XB08_MARBU</name>